<evidence type="ECO:0000313" key="3">
    <source>
        <dbReference type="EMBL" id="KAB7520246.1"/>
    </source>
</evidence>
<dbReference type="Proteomes" id="UP000326302">
    <property type="component" value="Unassembled WGS sequence"/>
</dbReference>
<accession>A0A5N5UEV9</accession>
<dbReference type="Proteomes" id="UP000326865">
    <property type="component" value="Unassembled WGS sequence"/>
</dbReference>
<gene>
    <name evidence="1" type="ORF">DM867_01435</name>
    <name evidence="2" type="ORF">DMP03_06210</name>
    <name evidence="3" type="ORF">DP108_01320</name>
</gene>
<evidence type="ECO:0000313" key="6">
    <source>
        <dbReference type="Proteomes" id="UP000326865"/>
    </source>
</evidence>
<dbReference type="OrthoDB" id="953at2157"/>
<dbReference type="InterPro" id="IPR024747">
    <property type="entry name" value="Pyridox_Oxase-rel"/>
</dbReference>
<dbReference type="InterPro" id="IPR012349">
    <property type="entry name" value="Split_barrel_FMN-bd"/>
</dbReference>
<dbReference type="EMBL" id="QKKZ01000001">
    <property type="protein sequence ID" value="KAB7516530.1"/>
    <property type="molecule type" value="Genomic_DNA"/>
</dbReference>
<name>A0A5N5UMW0_9EURY</name>
<reference evidence="4 5" key="1">
    <citation type="submission" date="2019-10" db="EMBL/GenBank/DDBJ databases">
        <title>Unraveling microbial dark matter from salterns through culturing: the case of the genus Halosegnis.</title>
        <authorList>
            <person name="Duran-Viseras A."/>
            <person name="Andrei A.-S."/>
            <person name="Vera-Gargallo B."/>
            <person name="Ghai R."/>
            <person name="Sanchez-Porro C."/>
            <person name="Ventosa A."/>
        </authorList>
    </citation>
    <scope>NUCLEOTIDE SEQUENCE [LARGE SCALE GENOMIC DNA]</scope>
    <source>
        <strain evidence="2 5">F17-44</strain>
        <strain evidence="1 6">F18-79</strain>
        <strain evidence="3 4">F19-13</strain>
    </source>
</reference>
<dbReference type="EMBL" id="QJOW01000002">
    <property type="protein sequence ID" value="KAB7517218.1"/>
    <property type="molecule type" value="Genomic_DNA"/>
</dbReference>
<dbReference type="SUPFAM" id="SSF50475">
    <property type="entry name" value="FMN-binding split barrel"/>
    <property type="match status" value="1"/>
</dbReference>
<dbReference type="Pfam" id="PF12900">
    <property type="entry name" value="Pyridox_ox_2"/>
    <property type="match status" value="1"/>
</dbReference>
<dbReference type="Gene3D" id="2.30.110.10">
    <property type="entry name" value="Electron Transport, Fmn-binding Protein, Chain A"/>
    <property type="match status" value="1"/>
</dbReference>
<accession>A0A5N5UDD5</accession>
<keyword evidence="6" id="KW-1185">Reference proteome</keyword>
<evidence type="ECO:0000313" key="1">
    <source>
        <dbReference type="EMBL" id="KAB7516530.1"/>
    </source>
</evidence>
<dbReference type="AlphaFoldDB" id="A0A5N5UMW0"/>
<accession>A0A5N5UMW0</accession>
<organism evidence="3 4">
    <name type="scientific">Halosegnis rubeus</name>
    <dbReference type="NCBI Taxonomy" id="2212850"/>
    <lineage>
        <taxon>Archaea</taxon>
        <taxon>Methanobacteriati</taxon>
        <taxon>Methanobacteriota</taxon>
        <taxon>Stenosarchaea group</taxon>
        <taxon>Halobacteria</taxon>
        <taxon>Halobacteriales</taxon>
        <taxon>Natronomonadaceae</taxon>
        <taxon>Halosegnis</taxon>
    </lineage>
</organism>
<sequence length="147" mass="15959">MSDHETRAAAMDDAAVDTFLREQGTGVLSLADGNEAYAVPVSFGYETGRALFGFYTFGEASMKQQFAEHTDRACLTVYDVDEQTDWKSVLAFGPLTELGQESWGDIGELISDNAWTPDLSGVGTRRLSITGYELEIEEVTGLQGDSA</sequence>
<evidence type="ECO:0000313" key="2">
    <source>
        <dbReference type="EMBL" id="KAB7517218.1"/>
    </source>
</evidence>
<dbReference type="Proteomes" id="UP000326207">
    <property type="component" value="Unassembled WGS sequence"/>
</dbReference>
<protein>
    <submittedName>
        <fullName evidence="3">Pyridoxamine 5'-phosphate oxidase family protein</fullName>
    </submittedName>
</protein>
<evidence type="ECO:0000313" key="4">
    <source>
        <dbReference type="Proteomes" id="UP000326207"/>
    </source>
</evidence>
<evidence type="ECO:0000313" key="5">
    <source>
        <dbReference type="Proteomes" id="UP000326302"/>
    </source>
</evidence>
<comment type="caution">
    <text evidence="3">The sequence shown here is derived from an EMBL/GenBank/DDBJ whole genome shotgun (WGS) entry which is preliminary data.</text>
</comment>
<dbReference type="EMBL" id="QMDY01000001">
    <property type="protein sequence ID" value="KAB7520246.1"/>
    <property type="molecule type" value="Genomic_DNA"/>
</dbReference>
<proteinExistence type="predicted"/>